<sequence>MSGSPTPPRQVLRHVRPSDLKALAQLVAQATHGVIDITEGVHQAVHGRLGLPGAASGQRTGGLTGRIYQAVRGVTRLVGAGTDAVLTALLPLLDDPATHPEASPQREAILAALNGVLGDALQAMGNPLAMAMDARVGGVPLALTANALKVQVPDARAHLLLLVHGLCMNDAQWQRAGHDHGLHLAQALGATPVYLRYNTGLHTSVNGRELAVLLDQLAAAWPVPLERISIIGHSMGGLVARSALEVARQAGMDWPGSLRDLVFLGTPHHGAPLERAGHGADLLLASNPFTAPFSRLGKIRSAGITDLRHGHVLDADWQGRDRFESGADHRVPLPLPEGVSCFAVGATLAARRSRLAERLTGDGLVPLDSALGRHDEPTRCLAFPPEHQLTVFRTGHLDLLSSRAVAQQMLQWLRPA</sequence>
<gene>
    <name evidence="2" type="ORF">ACFQNJ_15845</name>
</gene>
<keyword evidence="3" id="KW-1185">Reference proteome</keyword>
<dbReference type="EMBL" id="JBHTBX010000012">
    <property type="protein sequence ID" value="MFC7435988.1"/>
    <property type="molecule type" value="Genomic_DNA"/>
</dbReference>
<dbReference type="Pfam" id="PF07819">
    <property type="entry name" value="PGAP1"/>
    <property type="match status" value="1"/>
</dbReference>
<dbReference type="RefSeq" id="WP_382259313.1">
    <property type="nucleotide sequence ID" value="NZ_JBHTBX010000012.1"/>
</dbReference>
<feature type="domain" description="GPI inositol-deacylase PGAP1-like alpha/beta" evidence="1">
    <location>
        <begin position="223"/>
        <end position="319"/>
    </location>
</feature>
<reference evidence="3" key="1">
    <citation type="journal article" date="2019" name="Int. J. Syst. Evol. Microbiol.">
        <title>The Global Catalogue of Microorganisms (GCM) 10K type strain sequencing project: providing services to taxonomists for standard genome sequencing and annotation.</title>
        <authorList>
            <consortium name="The Broad Institute Genomics Platform"/>
            <consortium name="The Broad Institute Genome Sequencing Center for Infectious Disease"/>
            <person name="Wu L."/>
            <person name="Ma J."/>
        </authorList>
    </citation>
    <scope>NUCLEOTIDE SEQUENCE [LARGE SCALE GENOMIC DNA]</scope>
    <source>
        <strain evidence="3">CCUG 54518</strain>
    </source>
</reference>
<dbReference type="Gene3D" id="3.40.50.1820">
    <property type="entry name" value="alpha/beta hydrolase"/>
    <property type="match status" value="1"/>
</dbReference>
<proteinExistence type="predicted"/>
<organism evidence="2 3">
    <name type="scientific">Hydrogenophaga bisanensis</name>
    <dbReference type="NCBI Taxonomy" id="439611"/>
    <lineage>
        <taxon>Bacteria</taxon>
        <taxon>Pseudomonadati</taxon>
        <taxon>Pseudomonadota</taxon>
        <taxon>Betaproteobacteria</taxon>
        <taxon>Burkholderiales</taxon>
        <taxon>Comamonadaceae</taxon>
        <taxon>Hydrogenophaga</taxon>
    </lineage>
</organism>
<evidence type="ECO:0000313" key="3">
    <source>
        <dbReference type="Proteomes" id="UP001596495"/>
    </source>
</evidence>
<protein>
    <submittedName>
        <fullName evidence="2">Esterase/lipase family protein</fullName>
    </submittedName>
</protein>
<name>A0ABW2RD55_9BURK</name>
<dbReference type="InterPro" id="IPR029058">
    <property type="entry name" value="AB_hydrolase_fold"/>
</dbReference>
<dbReference type="SUPFAM" id="SSF53474">
    <property type="entry name" value="alpha/beta-Hydrolases"/>
    <property type="match status" value="1"/>
</dbReference>
<evidence type="ECO:0000259" key="1">
    <source>
        <dbReference type="Pfam" id="PF07819"/>
    </source>
</evidence>
<comment type="caution">
    <text evidence="2">The sequence shown here is derived from an EMBL/GenBank/DDBJ whole genome shotgun (WGS) entry which is preliminary data.</text>
</comment>
<accession>A0ABW2RD55</accession>
<dbReference type="Proteomes" id="UP001596495">
    <property type="component" value="Unassembled WGS sequence"/>
</dbReference>
<dbReference type="InterPro" id="IPR012908">
    <property type="entry name" value="PGAP1-ab_dom-like"/>
</dbReference>
<evidence type="ECO:0000313" key="2">
    <source>
        <dbReference type="EMBL" id="MFC7435988.1"/>
    </source>
</evidence>